<keyword evidence="2" id="KW-1185">Reference proteome</keyword>
<sequence length="59" mass="6812">MITAEMYEKATGHKPVDDDLERANCRQAGELGHFHCGWNEEENLPRTMTPPFIKKELQP</sequence>
<dbReference type="RefSeq" id="YP_009874003.1">
    <property type="nucleotide sequence ID" value="NC_049345.1"/>
</dbReference>
<evidence type="ECO:0000313" key="1">
    <source>
        <dbReference type="EMBL" id="CBX87941.1"/>
    </source>
</evidence>
<dbReference type="KEGG" id="vg:55803128"/>
<accession>K4Q4Y0</accession>
<protein>
    <submittedName>
        <fullName evidence="1">Uncharacterized protein</fullName>
    </submittedName>
</protein>
<evidence type="ECO:0000313" key="2">
    <source>
        <dbReference type="Proteomes" id="UP000327462"/>
    </source>
</evidence>
<dbReference type="EMBL" id="FR719956">
    <property type="protein sequence ID" value="CBX87941.1"/>
    <property type="molecule type" value="Genomic_DNA"/>
</dbReference>
<name>K4Q4Y0_9CAUD</name>
<dbReference type="GeneID" id="55803128"/>
<organism evidence="1 2">
    <name type="scientific">Roseovarius Plymouth podovirus 1</name>
    <dbReference type="NCBI Taxonomy" id="926474"/>
    <lineage>
        <taxon>Viruses</taxon>
        <taxon>Duplodnaviria</taxon>
        <taxon>Heunggongvirae</taxon>
        <taxon>Uroviricota</taxon>
        <taxon>Caudoviricetes</taxon>
        <taxon>Schitoviridae</taxon>
        <taxon>Rhodovirinae</taxon>
        <taxon>Plymouthvirus</taxon>
    </lineage>
</organism>
<proteinExistence type="predicted"/>
<reference evidence="1 2" key="1">
    <citation type="journal article" date="2014" name="Front. Microbiol.">
        <title>Comparative genomics defines the core genome of the growing N4-like phage genus and identifies N4-like Roseophage specific genes.</title>
        <authorList>
            <person name="Chan J.Z."/>
            <person name="Millard A.D."/>
            <person name="Mann N.H."/>
            <person name="Schafer H."/>
        </authorList>
    </citation>
    <scope>NUCLEOTIDE SEQUENCE [LARGE SCALE GENOMIC DNA]</scope>
</reference>
<dbReference type="Proteomes" id="UP000327462">
    <property type="component" value="Segment"/>
</dbReference>